<dbReference type="EMBL" id="JAPMOS010000024">
    <property type="protein sequence ID" value="KAJ4458949.1"/>
    <property type="molecule type" value="Genomic_DNA"/>
</dbReference>
<organism evidence="2 3">
    <name type="scientific">Paratrimastix pyriformis</name>
    <dbReference type="NCBI Taxonomy" id="342808"/>
    <lineage>
        <taxon>Eukaryota</taxon>
        <taxon>Metamonada</taxon>
        <taxon>Preaxostyla</taxon>
        <taxon>Paratrimastigidae</taxon>
        <taxon>Paratrimastix</taxon>
    </lineage>
</organism>
<gene>
    <name evidence="2" type="ORF">PAPYR_5234</name>
</gene>
<dbReference type="SUPFAM" id="SSF52047">
    <property type="entry name" value="RNI-like"/>
    <property type="match status" value="1"/>
</dbReference>
<reference evidence="2" key="1">
    <citation type="journal article" date="2022" name="bioRxiv">
        <title>Genomics of Preaxostyla Flagellates Illuminates Evolutionary Transitions and the Path Towards Mitochondrial Loss.</title>
        <authorList>
            <person name="Novak L.V.F."/>
            <person name="Treitli S.C."/>
            <person name="Pyrih J."/>
            <person name="Halakuc P."/>
            <person name="Pipaliya S.V."/>
            <person name="Vacek V."/>
            <person name="Brzon O."/>
            <person name="Soukal P."/>
            <person name="Eme L."/>
            <person name="Dacks J.B."/>
            <person name="Karnkowska A."/>
            <person name="Elias M."/>
            <person name="Hampl V."/>
        </authorList>
    </citation>
    <scope>NUCLEOTIDE SEQUENCE</scope>
    <source>
        <strain evidence="2">RCP-MX</strain>
    </source>
</reference>
<evidence type="ECO:0000256" key="1">
    <source>
        <dbReference type="SAM" id="MobiDB-lite"/>
    </source>
</evidence>
<feature type="region of interest" description="Disordered" evidence="1">
    <location>
        <begin position="650"/>
        <end position="674"/>
    </location>
</feature>
<name>A0ABQ8UI96_9EUKA</name>
<protein>
    <submittedName>
        <fullName evidence="2">Uncharacterized protein</fullName>
    </submittedName>
</protein>
<dbReference type="Proteomes" id="UP001141327">
    <property type="component" value="Unassembled WGS sequence"/>
</dbReference>
<evidence type="ECO:0000313" key="2">
    <source>
        <dbReference type="EMBL" id="KAJ4458949.1"/>
    </source>
</evidence>
<comment type="caution">
    <text evidence="2">The sequence shown here is derived from an EMBL/GenBank/DDBJ whole genome shotgun (WGS) entry which is preliminary data.</text>
</comment>
<proteinExistence type="predicted"/>
<keyword evidence="3" id="KW-1185">Reference proteome</keyword>
<accession>A0ABQ8UI96</accession>
<dbReference type="Gene3D" id="3.80.10.10">
    <property type="entry name" value="Ribonuclease Inhibitor"/>
    <property type="match status" value="1"/>
</dbReference>
<dbReference type="InterPro" id="IPR032675">
    <property type="entry name" value="LRR_dom_sf"/>
</dbReference>
<sequence length="692" mass="75690">MEAVFDLIPADLWLHVADADASVQLHCLLSGTNHRLRGLMKFAKRLCWPAGAYRVGNSIISVRPPLPTIFQGCAESLQFLSIEFDEGPGGWEWDPCLPAQFAEVQYTFPQLHTLSVRNGSSICLIERCPRLEVLHLLNCHETLDRDFPRFLAGHCPNLRSLRTVLPFMSECLTEFCGLKSPRPRQHLTLLREIGASLGDDEESDLPLPASSSSTPLSADNVRTLSMDCHPIDLPPLLAYWPHLAKLTVALQADELVGHASLLRSLAAPLEQCTHLRQLDLHLPSAGTARALTLTPDELAALRLGLVLTGLSACLAFPDPEPVFPARLSRCSLTLKNLPPALTIDLPLVEDLSLYYLATTPIQLRLRCPRLRSFRTATDGSPRAEAVTTPVEVAVEGLMPRLSQIAVDTTRLSSCSVVFLHQNPTRSLLSPSSGARPISPPVPATSWDEILRYFLPLVVASREPLDLSLVLPRRPPALDDLPIADSWRVRSLTLTGPIDPSIGSSLRLPASVARLTLKTLRAVNVVGPGVRLLEWQSRRADSRICLETPQLETLLITADRQPQVIFTTPPPPVRTLALWLDEPELRALATLAHTLRGTLEVLVARTAATSGLGSPADHRPVLPLDGPALRRVFCDTAVRFLADCPCARRGPAPLAGPKERNPAPPRPSEFRWDADPDYGDSLWTLLSGGSTCP</sequence>
<evidence type="ECO:0000313" key="3">
    <source>
        <dbReference type="Proteomes" id="UP001141327"/>
    </source>
</evidence>